<name>A0A9J6BS86_POLVA</name>
<keyword evidence="12" id="KW-0539">Nucleus</keyword>
<keyword evidence="7" id="KW-0347">Helicase</keyword>
<keyword evidence="11" id="KW-0508">mRNA splicing</keyword>
<dbReference type="InterPro" id="IPR041677">
    <property type="entry name" value="DNA2/NAM7_AAA_11"/>
</dbReference>
<dbReference type="CDD" id="cd18808">
    <property type="entry name" value="SF1_C_Upf1"/>
    <property type="match status" value="1"/>
</dbReference>
<dbReference type="Pfam" id="PF16399">
    <property type="entry name" value="Aquarius_N_1st"/>
    <property type="match status" value="1"/>
</dbReference>
<evidence type="ECO:0000256" key="16">
    <source>
        <dbReference type="ARBA" id="ARBA00063921"/>
    </source>
</evidence>
<keyword evidence="8" id="KW-0067">ATP-binding</keyword>
<dbReference type="GO" id="GO:0016787">
    <property type="term" value="F:hydrolase activity"/>
    <property type="evidence" value="ECO:0007669"/>
    <property type="project" value="UniProtKB-KW"/>
</dbReference>
<dbReference type="Pfam" id="PF21143">
    <property type="entry name" value="Aquarius_N_2nd"/>
    <property type="match status" value="1"/>
</dbReference>
<keyword evidence="10" id="KW-0007">Acetylation</keyword>
<evidence type="ECO:0000256" key="15">
    <source>
        <dbReference type="ARBA" id="ARBA00061244"/>
    </source>
</evidence>
<dbReference type="GO" id="GO:0003729">
    <property type="term" value="F:mRNA binding"/>
    <property type="evidence" value="ECO:0007669"/>
    <property type="project" value="TreeGrafter"/>
</dbReference>
<dbReference type="GO" id="GO:0005524">
    <property type="term" value="F:ATP binding"/>
    <property type="evidence" value="ECO:0007669"/>
    <property type="project" value="UniProtKB-KW"/>
</dbReference>
<dbReference type="InterPro" id="IPR047187">
    <property type="entry name" value="SF1_C_Upf1"/>
</dbReference>
<dbReference type="AlphaFoldDB" id="A0A9J6BS86"/>
<evidence type="ECO:0000256" key="4">
    <source>
        <dbReference type="ARBA" id="ARBA00022728"/>
    </source>
</evidence>
<dbReference type="PANTHER" id="PTHR10887:SF5">
    <property type="entry name" value="RNA HELICASE AQUARIUS"/>
    <property type="match status" value="1"/>
</dbReference>
<evidence type="ECO:0000256" key="18">
    <source>
        <dbReference type="ARBA" id="ARBA00083796"/>
    </source>
</evidence>
<comment type="similarity">
    <text evidence="15">Belongs to the CWF11 family.</text>
</comment>
<feature type="domain" description="RNA helicase aquarius beta-barrel" evidence="23">
    <location>
        <begin position="192"/>
        <end position="356"/>
    </location>
</feature>
<evidence type="ECO:0000256" key="5">
    <source>
        <dbReference type="ARBA" id="ARBA00022741"/>
    </source>
</evidence>
<feature type="domain" description="DNA2/NAM7 helicase-like C-terminal" evidence="21">
    <location>
        <begin position="808"/>
        <end position="999"/>
    </location>
</feature>
<comment type="subunit">
    <text evidence="16">Identified in the spliceosome C complex. Component of the XAB2 complex, a multimeric protein complex composed of XAB2, PRPF19, AQR, ZNF830, ISY1, and PPIE. Identified in a pentameric intron-binding (IB) complex composed of AQR, XAB2, ISY1, ZNF830 and PPIE that is incorporated into the spliceosome as a preassembled complex. The IB complex does not contain PRPF19. Within the spliceosome, interacts with SNRPA1, SF3B1, SF3B3, SF3A1 and SF3A2.</text>
</comment>
<dbReference type="GO" id="GO:0005654">
    <property type="term" value="C:nucleoplasm"/>
    <property type="evidence" value="ECO:0007669"/>
    <property type="project" value="UniProtKB-SubCell"/>
</dbReference>
<evidence type="ECO:0000256" key="7">
    <source>
        <dbReference type="ARBA" id="ARBA00022806"/>
    </source>
</evidence>
<evidence type="ECO:0000259" key="21">
    <source>
        <dbReference type="Pfam" id="PF13087"/>
    </source>
</evidence>
<evidence type="ECO:0000256" key="12">
    <source>
        <dbReference type="ARBA" id="ARBA00023242"/>
    </source>
</evidence>
<evidence type="ECO:0000256" key="14">
    <source>
        <dbReference type="ARBA" id="ARBA00057313"/>
    </source>
</evidence>
<dbReference type="Pfam" id="PF13087">
    <property type="entry name" value="AAA_12"/>
    <property type="match status" value="1"/>
</dbReference>
<comment type="catalytic activity">
    <reaction evidence="13">
        <text>ATP + H2O = ADP + phosphate + H(+)</text>
        <dbReference type="Rhea" id="RHEA:13065"/>
        <dbReference type="ChEBI" id="CHEBI:15377"/>
        <dbReference type="ChEBI" id="CHEBI:15378"/>
        <dbReference type="ChEBI" id="CHEBI:30616"/>
        <dbReference type="ChEBI" id="CHEBI:43474"/>
        <dbReference type="ChEBI" id="CHEBI:456216"/>
        <dbReference type="EC" id="3.6.4.13"/>
    </reaction>
</comment>
<feature type="domain" description="RNA helicase aquarius N-terminal" evidence="22">
    <location>
        <begin position="1"/>
        <end position="113"/>
    </location>
</feature>
<accession>A0A9J6BS86</accession>
<dbReference type="GO" id="GO:0006397">
    <property type="term" value="P:mRNA processing"/>
    <property type="evidence" value="ECO:0007669"/>
    <property type="project" value="UniProtKB-KW"/>
</dbReference>
<feature type="domain" description="DNA2/NAM7 helicase helicase" evidence="20">
    <location>
        <begin position="498"/>
        <end position="798"/>
    </location>
</feature>
<evidence type="ECO:0000259" key="24">
    <source>
        <dbReference type="Pfam" id="PF21144"/>
    </source>
</evidence>
<gene>
    <name evidence="25" type="ORF">PVAND_002804</name>
</gene>
<feature type="region of interest" description="Disordered" evidence="19">
    <location>
        <begin position="1088"/>
        <end position="1171"/>
    </location>
</feature>
<keyword evidence="9" id="KW-0694">RNA-binding</keyword>
<dbReference type="Proteomes" id="UP001107558">
    <property type="component" value="Chromosome 3"/>
</dbReference>
<evidence type="ECO:0000259" key="20">
    <source>
        <dbReference type="Pfam" id="PF13086"/>
    </source>
</evidence>
<organism evidence="25 26">
    <name type="scientific">Polypedilum vanderplanki</name>
    <name type="common">Sleeping chironomid midge</name>
    <dbReference type="NCBI Taxonomy" id="319348"/>
    <lineage>
        <taxon>Eukaryota</taxon>
        <taxon>Metazoa</taxon>
        <taxon>Ecdysozoa</taxon>
        <taxon>Arthropoda</taxon>
        <taxon>Hexapoda</taxon>
        <taxon>Insecta</taxon>
        <taxon>Pterygota</taxon>
        <taxon>Neoptera</taxon>
        <taxon>Endopterygota</taxon>
        <taxon>Diptera</taxon>
        <taxon>Nematocera</taxon>
        <taxon>Chironomoidea</taxon>
        <taxon>Chironomidae</taxon>
        <taxon>Chironominae</taxon>
        <taxon>Polypedilum</taxon>
        <taxon>Polypedilum</taxon>
    </lineage>
</organism>
<protein>
    <recommendedName>
        <fullName evidence="17">RNA helicase aquarius</fullName>
        <ecNumber evidence="2">3.6.4.13</ecNumber>
    </recommendedName>
    <alternativeName>
        <fullName evidence="18">Intron-binding protein of 160 kDa</fullName>
    </alternativeName>
</protein>
<feature type="compositionally biased region" description="Basic and acidic residues" evidence="19">
    <location>
        <begin position="1088"/>
        <end position="1108"/>
    </location>
</feature>
<evidence type="ECO:0000313" key="26">
    <source>
        <dbReference type="Proteomes" id="UP001107558"/>
    </source>
</evidence>
<proteinExistence type="inferred from homology"/>
<sequence>MLKFYARFEINDETGDCLSEHEMTQLHYKKIISLQKAAFAKFPGLKGFALSNVASVDSRESLTQHFENLDATALKEIASYLNLVPDKLEPPFDWHRLDEKFLRNLLITRHERRVSQLESLNEMPLYPTETIIWDENLVPNEYFSDGCLALPKLNLQFLTLHDYLYRNFILFRLESTYEIRQDIEDAVIRMLPWQSEEGDVVFGGWARMALPIQEFAVVEVGKPLLGEKRPSRVRADVSVSLNVRKEIQEEWENLRRHDVCFLITVQPNVPIGTKYNHHGNFIEQVGLVNVRGCEIEGILDENGRVIEEGIEPRSKLPGDKRTYRIWLDTNQYRQDMEALQEGEDDVYESFNILLRRKPKENNFKAVLETIRHLMNTECVVPQWLHDILLGYGEPSSAHYSKMSLQARTLDFNDTFLNFEHIVQSFPNYKVVSKCNDPNLNIPPFRLTFEDVPITMDSDSDDQPEQNLQKVILVEPYVIPKRGPYEFNEPRKNSIKFTPTQTEAIRSGMQPGLTLVVGPPGSGKTDIAVQIISNIYHNHPNQRTLIVTHSNQALNQLFEKIMQLDIDERHLLRLGHGEEALETEKDFSRYGRVNYVLSKRIELLQKVKKLQDSLDVTGDVSYTCETAGHFYLYEIVARWEKFSNELVKKDQHTPPEYFTENFPFTKFFNDAPQPLFNGKSFDENVEIAKSCYRYINHIFTELEEFRAFELLRNGLDRSKYLLVKEAKIIAMTCTHAALKRKELVNLSFKYDNILMEESAQILEIETFIPLLLQQPLDGYNRLKRWIMIGDHYQLPPVIKNIAFQKFSNMEQSLFTRLVRLGVPVVQLDGQGRSKSSICELYKWRYNILDDLPHIKEWPEYNRANAGFVFDYQLINVENFNNVGESEPNPYFYQNLGEAEYVVAVYMYMRLIGYPAEKISILTTYNGQKHLLRDVINRRCAENPVFGVPHKITTVDKYQGQQNDYVLISLVRTKVVGHLRDVRRLVVAASRARLGLYIFGRVSIFKNCFELRPTFKLLMDHSQKLELVEGEVFPTERLSLDKIAKKKIKTINDMTEMAQYVHKMYMVKIESMREDYEKMKEMYEQAAAKEMEANTEMTNEKSNKSNKSKENLPFVPIPIQNELDEEILSYNEEQSESDAKKQKLDEDDNNDVDLATGQTTEEQEQQASTTNDE</sequence>
<evidence type="ECO:0000256" key="17">
    <source>
        <dbReference type="ARBA" id="ARBA00069875"/>
    </source>
</evidence>
<keyword evidence="6" id="KW-0378">Hydrolase</keyword>
<evidence type="ECO:0000256" key="9">
    <source>
        <dbReference type="ARBA" id="ARBA00022884"/>
    </source>
</evidence>
<evidence type="ECO:0000256" key="10">
    <source>
        <dbReference type="ARBA" id="ARBA00022990"/>
    </source>
</evidence>
<dbReference type="FunFam" id="3.40.50.300:FF:000396">
    <property type="entry name" value="RNA helicase aquarius"/>
    <property type="match status" value="1"/>
</dbReference>
<dbReference type="InterPro" id="IPR041679">
    <property type="entry name" value="DNA2/NAM7-like_C"/>
</dbReference>
<evidence type="ECO:0000256" key="8">
    <source>
        <dbReference type="ARBA" id="ARBA00022840"/>
    </source>
</evidence>
<keyword evidence="4" id="KW-0747">Spliceosome</keyword>
<dbReference type="InterPro" id="IPR032174">
    <property type="entry name" value="Aquarius_N"/>
</dbReference>
<dbReference type="SUPFAM" id="SSF52540">
    <property type="entry name" value="P-loop containing nucleoside triphosphate hydrolases"/>
    <property type="match status" value="1"/>
</dbReference>
<evidence type="ECO:0000259" key="22">
    <source>
        <dbReference type="Pfam" id="PF16399"/>
    </source>
</evidence>
<dbReference type="PANTHER" id="PTHR10887">
    <property type="entry name" value="DNA2/NAM7 HELICASE FAMILY"/>
    <property type="match status" value="1"/>
</dbReference>
<evidence type="ECO:0000256" key="1">
    <source>
        <dbReference type="ARBA" id="ARBA00004642"/>
    </source>
</evidence>
<comment type="caution">
    <text evidence="25">The sequence shown here is derived from an EMBL/GenBank/DDBJ whole genome shotgun (WGS) entry which is preliminary data.</text>
</comment>
<evidence type="ECO:0000256" key="19">
    <source>
        <dbReference type="SAM" id="MobiDB-lite"/>
    </source>
</evidence>
<feature type="domain" description="RNA helicase aquarius insertion" evidence="24">
    <location>
        <begin position="406"/>
        <end position="487"/>
    </location>
</feature>
<reference evidence="25" key="1">
    <citation type="submission" date="2021-03" db="EMBL/GenBank/DDBJ databases">
        <title>Chromosome level genome of the anhydrobiotic midge Polypedilum vanderplanki.</title>
        <authorList>
            <person name="Yoshida Y."/>
            <person name="Kikawada T."/>
            <person name="Gusev O."/>
        </authorList>
    </citation>
    <scope>NUCLEOTIDE SEQUENCE</scope>
    <source>
        <strain evidence="25">NIAS01</strain>
        <tissue evidence="25">Whole body or cell culture</tissue>
    </source>
</reference>
<dbReference type="OrthoDB" id="1879at2759"/>
<evidence type="ECO:0000256" key="13">
    <source>
        <dbReference type="ARBA" id="ARBA00047984"/>
    </source>
</evidence>
<keyword evidence="3" id="KW-0507">mRNA processing</keyword>
<dbReference type="EMBL" id="JADBJN010000003">
    <property type="protein sequence ID" value="KAG5672695.1"/>
    <property type="molecule type" value="Genomic_DNA"/>
</dbReference>
<dbReference type="CDD" id="cd17935">
    <property type="entry name" value="EEXXQc_AQR"/>
    <property type="match status" value="1"/>
</dbReference>
<evidence type="ECO:0000256" key="11">
    <source>
        <dbReference type="ARBA" id="ARBA00023187"/>
    </source>
</evidence>
<dbReference type="InterPro" id="IPR045055">
    <property type="entry name" value="DNA2/NAM7-like"/>
</dbReference>
<keyword evidence="26" id="KW-1185">Reference proteome</keyword>
<dbReference type="Pfam" id="PF21144">
    <property type="entry name" value="Aquarius_N_3rd"/>
    <property type="match status" value="1"/>
</dbReference>
<dbReference type="Pfam" id="PF13086">
    <property type="entry name" value="AAA_11"/>
    <property type="match status" value="1"/>
</dbReference>
<dbReference type="InterPro" id="IPR027417">
    <property type="entry name" value="P-loop_NTPase"/>
</dbReference>
<dbReference type="GO" id="GO:0008380">
    <property type="term" value="P:RNA splicing"/>
    <property type="evidence" value="ECO:0007669"/>
    <property type="project" value="UniProtKB-KW"/>
</dbReference>
<dbReference type="GO" id="GO:0003724">
    <property type="term" value="F:RNA helicase activity"/>
    <property type="evidence" value="ECO:0007669"/>
    <property type="project" value="UniProtKB-EC"/>
</dbReference>
<dbReference type="InterPro" id="IPR048967">
    <property type="entry name" value="Aquarius_insert"/>
</dbReference>
<dbReference type="InterPro" id="IPR048966">
    <property type="entry name" value="Aquarius_b-barrel"/>
</dbReference>
<comment type="function">
    <text evidence="14">Involved in pre-mRNA splicing as component of the spliceosome. Intron-binding spliceosomal protein required to link pre-mRNA splicing and snoRNP (small nucleolar ribonucleoprotein) biogenesis. Plays a key role in position-dependent assembly of intron-encoded box C/D small snoRNP, splicing being required for snoRNP assembly. May act by helping the folding of the snoRNA sequence. Binds to intron of pre-mRNAs in a sequence-independent manner, contacting the region between snoRNA and the branchpoint of introns (40 nucleotides upstream of the branchpoint) during the late stages of splicing. Has ATP-dependent RNA helicase activity and can unwind double-stranded RNA molecules with a 3' overhang (in vitro).</text>
</comment>
<dbReference type="GO" id="GO:0071013">
    <property type="term" value="C:catalytic step 2 spliceosome"/>
    <property type="evidence" value="ECO:0007669"/>
    <property type="project" value="TreeGrafter"/>
</dbReference>
<evidence type="ECO:0000259" key="23">
    <source>
        <dbReference type="Pfam" id="PF21143"/>
    </source>
</evidence>
<keyword evidence="5" id="KW-0547">Nucleotide-binding</keyword>
<dbReference type="EC" id="3.6.4.13" evidence="2"/>
<evidence type="ECO:0000256" key="3">
    <source>
        <dbReference type="ARBA" id="ARBA00022664"/>
    </source>
</evidence>
<comment type="subcellular location">
    <subcellularLocation>
        <location evidence="1">Nucleus</location>
        <location evidence="1">Nucleoplasm</location>
    </subcellularLocation>
</comment>
<dbReference type="Gene3D" id="3.40.50.300">
    <property type="entry name" value="P-loop containing nucleotide triphosphate hydrolases"/>
    <property type="match status" value="2"/>
</dbReference>
<evidence type="ECO:0000256" key="2">
    <source>
        <dbReference type="ARBA" id="ARBA00012552"/>
    </source>
</evidence>
<evidence type="ECO:0000313" key="25">
    <source>
        <dbReference type="EMBL" id="KAG5672695.1"/>
    </source>
</evidence>
<evidence type="ECO:0000256" key="6">
    <source>
        <dbReference type="ARBA" id="ARBA00022801"/>
    </source>
</evidence>